<dbReference type="Proteomes" id="UP000324222">
    <property type="component" value="Unassembled WGS sequence"/>
</dbReference>
<evidence type="ECO:0000313" key="2">
    <source>
        <dbReference type="EMBL" id="MPC74364.1"/>
    </source>
</evidence>
<proteinExistence type="predicted"/>
<dbReference type="OrthoDB" id="10067696at2759"/>
<name>A0A5B7I0V7_PORTR</name>
<protein>
    <recommendedName>
        <fullName evidence="4">MADF domain-containing protein</fullName>
    </recommendedName>
</protein>
<gene>
    <name evidence="2" type="ORF">E2C01_068721</name>
</gene>
<evidence type="ECO:0008006" key="4">
    <source>
        <dbReference type="Google" id="ProtNLM"/>
    </source>
</evidence>
<feature type="region of interest" description="Disordered" evidence="1">
    <location>
        <begin position="174"/>
        <end position="218"/>
    </location>
</feature>
<dbReference type="AlphaFoldDB" id="A0A5B7I0V7"/>
<dbReference type="EMBL" id="VSRR010038773">
    <property type="protein sequence ID" value="MPC74364.1"/>
    <property type="molecule type" value="Genomic_DNA"/>
</dbReference>
<feature type="compositionally biased region" description="Basic residues" evidence="1">
    <location>
        <begin position="198"/>
        <end position="207"/>
    </location>
</feature>
<accession>A0A5B7I0V7</accession>
<feature type="compositionally biased region" description="Polar residues" evidence="1">
    <location>
        <begin position="174"/>
        <end position="197"/>
    </location>
</feature>
<evidence type="ECO:0000313" key="3">
    <source>
        <dbReference type="Proteomes" id="UP000324222"/>
    </source>
</evidence>
<comment type="caution">
    <text evidence="2">The sequence shown here is derived from an EMBL/GenBank/DDBJ whole genome shotgun (WGS) entry which is preliminary data.</text>
</comment>
<feature type="compositionally biased region" description="Basic residues" evidence="1">
    <location>
        <begin position="1"/>
        <end position="11"/>
    </location>
</feature>
<keyword evidence="3" id="KW-1185">Reference proteome</keyword>
<reference evidence="2 3" key="1">
    <citation type="submission" date="2019-05" db="EMBL/GenBank/DDBJ databases">
        <title>Another draft genome of Portunus trituberculatus and its Hox gene families provides insights of decapod evolution.</title>
        <authorList>
            <person name="Jeong J.-H."/>
            <person name="Song I."/>
            <person name="Kim S."/>
            <person name="Choi T."/>
            <person name="Kim D."/>
            <person name="Ryu S."/>
            <person name="Kim W."/>
        </authorList>
    </citation>
    <scope>NUCLEOTIDE SEQUENCE [LARGE SCALE GENOMIC DNA]</scope>
    <source>
        <tissue evidence="2">Muscle</tissue>
    </source>
</reference>
<feature type="compositionally biased region" description="Low complexity" evidence="1">
    <location>
        <begin position="23"/>
        <end position="34"/>
    </location>
</feature>
<feature type="region of interest" description="Disordered" evidence="1">
    <location>
        <begin position="1"/>
        <end position="62"/>
    </location>
</feature>
<evidence type="ECO:0000256" key="1">
    <source>
        <dbReference type="SAM" id="MobiDB-lite"/>
    </source>
</evidence>
<sequence length="218" mass="24672">MVHKLKNTKKHQQPEERVETPMDDAPAAAPVDVPSTPISSSPEEGPSATPASQAKKKYRPSHSEIQDYHFNDDQIQTLIDLKDNPCIYKKKDKEYHNNQLKIDLWKKCVQLFPGCSYLQVRKFFEKKRTAFGKIKAADMKSGADARARTAREQEIMTTWGFFRGHIAHAQTTSSQIFSSGHESSEASDVSGLSITSIQRRRNLKKRRLPEAGPSMSQE</sequence>
<organism evidence="2 3">
    <name type="scientific">Portunus trituberculatus</name>
    <name type="common">Swimming crab</name>
    <name type="synonym">Neptunus trituberculatus</name>
    <dbReference type="NCBI Taxonomy" id="210409"/>
    <lineage>
        <taxon>Eukaryota</taxon>
        <taxon>Metazoa</taxon>
        <taxon>Ecdysozoa</taxon>
        <taxon>Arthropoda</taxon>
        <taxon>Crustacea</taxon>
        <taxon>Multicrustacea</taxon>
        <taxon>Malacostraca</taxon>
        <taxon>Eumalacostraca</taxon>
        <taxon>Eucarida</taxon>
        <taxon>Decapoda</taxon>
        <taxon>Pleocyemata</taxon>
        <taxon>Brachyura</taxon>
        <taxon>Eubrachyura</taxon>
        <taxon>Portunoidea</taxon>
        <taxon>Portunidae</taxon>
        <taxon>Portuninae</taxon>
        <taxon>Portunus</taxon>
    </lineage>
</organism>